<protein>
    <recommendedName>
        <fullName evidence="8">DUF2428 domain-containing protein</fullName>
    </recommendedName>
</protein>
<dbReference type="InterPro" id="IPR056842">
    <property type="entry name" value="THADA-like_TPR_C"/>
</dbReference>
<evidence type="ECO:0000313" key="7">
    <source>
        <dbReference type="Proteomes" id="UP000788993"/>
    </source>
</evidence>
<dbReference type="InterPro" id="IPR019442">
    <property type="entry name" value="THADA/TRM732_DUF2428"/>
</dbReference>
<proteinExistence type="inferred from homology"/>
<dbReference type="PANTHER" id="PTHR14387">
    <property type="entry name" value="THADA/DEATH RECEPTOR INTERACTING PROTEIN"/>
    <property type="match status" value="1"/>
</dbReference>
<dbReference type="InterPro" id="IPR056843">
    <property type="entry name" value="THADA-like_TPR"/>
</dbReference>
<keyword evidence="7" id="KW-1185">Reference proteome</keyword>
<reference evidence="6" key="1">
    <citation type="journal article" date="2021" name="Open Biol.">
        <title>Shared evolutionary footprints suggest mitochondrial oxidative damage underlies multiple complex I losses in fungi.</title>
        <authorList>
            <person name="Schikora-Tamarit M.A."/>
            <person name="Marcet-Houben M."/>
            <person name="Nosek J."/>
            <person name="Gabaldon T."/>
        </authorList>
    </citation>
    <scope>NUCLEOTIDE SEQUENCE</scope>
    <source>
        <strain evidence="6">NCAIM Y.01608</strain>
    </source>
</reference>
<dbReference type="GO" id="GO:0005829">
    <property type="term" value="C:cytosol"/>
    <property type="evidence" value="ECO:0007669"/>
    <property type="project" value="TreeGrafter"/>
</dbReference>
<dbReference type="InterPro" id="IPR016024">
    <property type="entry name" value="ARM-type_fold"/>
</dbReference>
<feature type="domain" description="DUF2428" evidence="3">
    <location>
        <begin position="571"/>
        <end position="793"/>
    </location>
</feature>
<dbReference type="Pfam" id="PF25150">
    <property type="entry name" value="TPR_Trm732"/>
    <property type="match status" value="1"/>
</dbReference>
<feature type="domain" description="tRNA (32-2'-O)-methyltransferase regulator THADA-like TPR repeats region" evidence="4">
    <location>
        <begin position="196"/>
        <end position="458"/>
    </location>
</feature>
<comment type="caution">
    <text evidence="6">The sequence shown here is derived from an EMBL/GenBank/DDBJ whole genome shotgun (WGS) entry which is preliminary data.</text>
</comment>
<comment type="similarity">
    <text evidence="1">Belongs to the THADA family.</text>
</comment>
<dbReference type="Pfam" id="PF10350">
    <property type="entry name" value="DUF2428"/>
    <property type="match status" value="1"/>
</dbReference>
<dbReference type="Pfam" id="PF25151">
    <property type="entry name" value="TPR_Trm732_C"/>
    <property type="match status" value="1"/>
</dbReference>
<evidence type="ECO:0000256" key="1">
    <source>
        <dbReference type="ARBA" id="ARBA00010409"/>
    </source>
</evidence>
<evidence type="ECO:0000313" key="6">
    <source>
        <dbReference type="EMBL" id="KAH3673846.1"/>
    </source>
</evidence>
<evidence type="ECO:0008006" key="8">
    <source>
        <dbReference type="Google" id="ProtNLM"/>
    </source>
</evidence>
<organism evidence="6 7">
    <name type="scientific">Ogataea polymorpha</name>
    <dbReference type="NCBI Taxonomy" id="460523"/>
    <lineage>
        <taxon>Eukaryota</taxon>
        <taxon>Fungi</taxon>
        <taxon>Dikarya</taxon>
        <taxon>Ascomycota</taxon>
        <taxon>Saccharomycotina</taxon>
        <taxon>Pichiomycetes</taxon>
        <taxon>Pichiales</taxon>
        <taxon>Pichiaceae</taxon>
        <taxon>Ogataea</taxon>
    </lineage>
</organism>
<evidence type="ECO:0000256" key="2">
    <source>
        <dbReference type="ARBA" id="ARBA00022694"/>
    </source>
</evidence>
<dbReference type="InterPro" id="IPR011989">
    <property type="entry name" value="ARM-like"/>
</dbReference>
<evidence type="ECO:0000259" key="4">
    <source>
        <dbReference type="Pfam" id="PF25150"/>
    </source>
</evidence>
<dbReference type="Gene3D" id="1.25.10.10">
    <property type="entry name" value="Leucine-rich Repeat Variant"/>
    <property type="match status" value="2"/>
</dbReference>
<reference evidence="6" key="2">
    <citation type="submission" date="2021-01" db="EMBL/GenBank/DDBJ databases">
        <authorList>
            <person name="Schikora-Tamarit M.A."/>
        </authorList>
    </citation>
    <scope>NUCLEOTIDE SEQUENCE</scope>
    <source>
        <strain evidence="6">NCAIM Y.01608</strain>
    </source>
</reference>
<sequence>MQLDGVRAALIRLKDVDESVEPQLVDFFTFIFSQLETDRVSACSTLCLWLTRSQRLVENGVGNKDKILSLVTDRSDYFLQYIIDFWNDSGAPIGKCLRELFAKLILFIDRAPSRDLIFEAYIDRCLQLPYSSRALYFLLDHLIKERQWSVYVIQQRPSFIQEAIEYIWSNALASCIGKTVPLLLGNLYTEDNISSWFSLWKEPVLHNLKIPKLKKHTETYLLPNLFKICRPATEIFLDAVRPNTPIFLGCLKIAQDLAIVSDPTSFLSYDEFRAFLLQQDDRLRLVALSLLLSSPKGAMPIQSTVYQLLEDITDHLFSQTDLEARTASLSLLNTFIIRVRDSSYALDRDAKSLAKKNYARFEKEIVYKEALVSDAQQFLATLLEKVLFNLRPGSSYHCVSFGYAVLKSLVKSGLDSRVDDRYFDKYRHNGFPFSMEIYSATLVRILIDHLSDDYDDIRSISCEFLEMCPVDIEDYVDLELAQKRSLLLLSDMKGKSVDFAGKFFQFLVGHKRDKGLDVEPVLRLLLQSLRHEIDTTHNLGEACFKASMQGYFSALRHIYTIKSDDLEDHVPALIGCCMDIWQVTKGVLQNDSPEGNLPEEVEEFSADLEAKYGKASQVVYNYCWRALKESTNLLEILISNYTIDEEQLRSIGETLMEQLATVRHKGAFTSVFPTYVACCKKSSYTQEWLDQTLHLVKNEKISITRRSAGIPFLLTAMLRSDGTLIASTMDSLVQIAQLPIDQNAAVSTNIPQVNAINSIKAIIVDSVLSHESANYVGQALQLALDSFGSRIWAVRNCGVMLFAALQTKLFGSKKTSNNHLSTISARLFFSRFKTIRSVLLESLSDSISTGFTRDNVEKMYPVLTTLTRLEATPGYEGLQEFKPLVLTCLSNESWKLREMAARALPALVSSDTVFEECSALLKKSGNLNAVHGSILAVQELIIRQELKNEWSRVPKEYTDLILCHLPSMLKKKNYAIQLTYFRLIELTKCKLDPRSVALLGNWFIENGQMFRLDGSHQLALRKCASLLLDYYKKSRKWSVFIDFLELAMNSLHEVRVAAIESCDVGLPGNVKSEAIRILWDLCQRENWDYVKSMALKCLKNLLEKTEFDDPEMVHSLFSLLTLHTNSDIEMSLIEALGPLVGKQLDPLEFDGWFKTVKRLSADSKEFPARKASLNALIGFNSVHTGDDGYGVQVRLKLFDFLSDDDDELRSLCAHHLSDYLGLKYAMVPIEVERRLVDYFISMKQEYVAFDDMFHLATQCDFRELFDTDLLLFAPEKDNFYKNPIRRSLQFQELALDEKPNLELWRNKVEANLKSISELVDEDGCFGPLTEPKKFNFVYCTLIDIRVLAKAGIRVDLPRLPANCHPLILQLANTL</sequence>
<dbReference type="GO" id="GO:0030488">
    <property type="term" value="P:tRNA methylation"/>
    <property type="evidence" value="ECO:0007669"/>
    <property type="project" value="TreeGrafter"/>
</dbReference>
<gene>
    <name evidence="6" type="ORF">OGATHE_001826</name>
</gene>
<evidence type="ECO:0000259" key="3">
    <source>
        <dbReference type="Pfam" id="PF10350"/>
    </source>
</evidence>
<keyword evidence="2" id="KW-0819">tRNA processing</keyword>
<dbReference type="EMBL" id="JAEUBD010000526">
    <property type="protein sequence ID" value="KAH3673846.1"/>
    <property type="molecule type" value="Genomic_DNA"/>
</dbReference>
<feature type="domain" description="tRNA (32-2'-O)-methyltransferase regulator THADA-like C-terminal TPR repeats region" evidence="5">
    <location>
        <begin position="795"/>
        <end position="940"/>
    </location>
</feature>
<dbReference type="Proteomes" id="UP000788993">
    <property type="component" value="Unassembled WGS sequence"/>
</dbReference>
<accession>A0A9P8TC92</accession>
<dbReference type="InterPro" id="IPR051954">
    <property type="entry name" value="tRNA_methyltransferase_THADA"/>
</dbReference>
<dbReference type="SUPFAM" id="SSF48371">
    <property type="entry name" value="ARM repeat"/>
    <property type="match status" value="1"/>
</dbReference>
<dbReference type="PANTHER" id="PTHR14387:SF0">
    <property type="entry name" value="DUF2428 DOMAIN-CONTAINING PROTEIN"/>
    <property type="match status" value="1"/>
</dbReference>
<name>A0A9P8TC92_9ASCO</name>
<evidence type="ECO:0000259" key="5">
    <source>
        <dbReference type="Pfam" id="PF25151"/>
    </source>
</evidence>